<dbReference type="PANTHER" id="PTHR34597">
    <property type="entry name" value="SLR1661 PROTEIN"/>
    <property type="match status" value="1"/>
</dbReference>
<feature type="domain" description="ShlB POTRA" evidence="7">
    <location>
        <begin position="198"/>
        <end position="237"/>
    </location>
</feature>
<feature type="compositionally biased region" description="Basic and acidic residues" evidence="4">
    <location>
        <begin position="51"/>
        <end position="72"/>
    </location>
</feature>
<feature type="region of interest" description="Disordered" evidence="4">
    <location>
        <begin position="48"/>
        <end position="81"/>
    </location>
</feature>
<feature type="domain" description="Polypeptide-transport-associated ShlB-type" evidence="6">
    <location>
        <begin position="127"/>
        <end position="184"/>
    </location>
</feature>
<dbReference type="EMBL" id="NAAD01000017">
    <property type="protein sequence ID" value="ORJ57695.1"/>
    <property type="molecule type" value="Genomic_DNA"/>
</dbReference>
<evidence type="ECO:0008006" key="10">
    <source>
        <dbReference type="Google" id="ProtNLM"/>
    </source>
</evidence>
<accession>A0A1X0XXV2</accession>
<dbReference type="Pfam" id="PF17287">
    <property type="entry name" value="POTRA_3"/>
    <property type="match status" value="1"/>
</dbReference>
<proteinExistence type="predicted"/>
<keyword evidence="3" id="KW-0998">Cell outer membrane</keyword>
<dbReference type="Pfam" id="PF03865">
    <property type="entry name" value="ShlB"/>
    <property type="match status" value="1"/>
</dbReference>
<keyword evidence="9" id="KW-1185">Reference proteome</keyword>
<evidence type="ECO:0000256" key="3">
    <source>
        <dbReference type="ARBA" id="ARBA00023237"/>
    </source>
</evidence>
<evidence type="ECO:0000256" key="2">
    <source>
        <dbReference type="ARBA" id="ARBA00022692"/>
    </source>
</evidence>
<dbReference type="Gene3D" id="2.40.160.50">
    <property type="entry name" value="membrane protein fhac: a member of the omp85/tpsb transporter family"/>
    <property type="match status" value="1"/>
</dbReference>
<dbReference type="InterPro" id="IPR051544">
    <property type="entry name" value="TPS_OM_transporter"/>
</dbReference>
<dbReference type="GO" id="GO:0098046">
    <property type="term" value="C:type V protein secretion system complex"/>
    <property type="evidence" value="ECO:0007669"/>
    <property type="project" value="TreeGrafter"/>
</dbReference>
<dbReference type="GO" id="GO:0046819">
    <property type="term" value="P:protein secretion by the type V secretion system"/>
    <property type="evidence" value="ECO:0007669"/>
    <property type="project" value="TreeGrafter"/>
</dbReference>
<dbReference type="Proteomes" id="UP000193136">
    <property type="component" value="Unassembled WGS sequence"/>
</dbReference>
<evidence type="ECO:0000313" key="8">
    <source>
        <dbReference type="EMBL" id="ORJ57695.1"/>
    </source>
</evidence>
<dbReference type="InterPro" id="IPR027282">
    <property type="entry name" value="TPS"/>
</dbReference>
<sequence length="593" mass="66299">MEGEMAHGCAAPPATAGPFSVRVGGRVLLFLLLLVLLGSRPLSAATNLGTEEQRLRQRRDQRGRQQRTEVPDTRQLPETVAPPAAELPVESPCFTIDRLRLTIPADLLRRHPDTAVLLRPGGRLFFLQEELRRYRGRCLGTAGINLIIRRLTALLIDRGFTTTRIAIPEQDLSSGVLRLELIPGLIRNLLPAGDIHGFSRNALPFKPGDLLNLRDLEQGLEQMLRVAGQDVRFDLLPGDLPGESDIRITIHRSRPLRLLLSLDNSGSNDTGRWLAGATLQFDTPLRLNDSLEIGYQDSARRSSDGKSADDLRLDWSIPWGWWRLECEASRYHYRQRVNGSNQSFTSSGESERFGATLTRTLWRGQRQKGELLLGVRRRRSHSFIDDSEILVQRRNLTEAEAALQQRLYLGKAQLDLKLAHHWGSRWFGADRDLPGRQPGDPSFFYRLQTLDLNLAAPLSAASTPIRCNLTLHAQYADRQLFGSEQLAIGSRYTVRGFDGDRMLSGERGFYLRDNLDIPLGKSGQDLYFGLDYGRVGGPSSRFQPGRELVGGLVGLRGNWKGFGYDLFAGWPLHQPDGFDSGGTTVAVNLVWGM</sequence>
<dbReference type="InterPro" id="IPR005565">
    <property type="entry name" value="Hemolysn_activator_HlyB_C"/>
</dbReference>
<evidence type="ECO:0000256" key="4">
    <source>
        <dbReference type="SAM" id="MobiDB-lite"/>
    </source>
</evidence>
<evidence type="ECO:0000313" key="9">
    <source>
        <dbReference type="Proteomes" id="UP000193136"/>
    </source>
</evidence>
<keyword evidence="1" id="KW-1134">Transmembrane beta strand</keyword>
<dbReference type="GO" id="GO:0008320">
    <property type="term" value="F:protein transmembrane transporter activity"/>
    <property type="evidence" value="ECO:0007669"/>
    <property type="project" value="TreeGrafter"/>
</dbReference>
<dbReference type="Pfam" id="PF08479">
    <property type="entry name" value="POTRA_2"/>
    <property type="match status" value="1"/>
</dbReference>
<keyword evidence="2" id="KW-0812">Transmembrane</keyword>
<dbReference type="PANTHER" id="PTHR34597:SF3">
    <property type="entry name" value="OUTER MEMBRANE TRANSPORTER CDIB"/>
    <property type="match status" value="1"/>
</dbReference>
<dbReference type="AlphaFoldDB" id="A0A1X0XXV2"/>
<protein>
    <recommendedName>
        <fullName evidence="10">Hemolysin activation/secretion protein</fullName>
    </recommendedName>
</protein>
<dbReference type="Gene3D" id="3.10.20.310">
    <property type="entry name" value="membrane protein fhac"/>
    <property type="match status" value="1"/>
</dbReference>
<evidence type="ECO:0000256" key="1">
    <source>
        <dbReference type="ARBA" id="ARBA00022452"/>
    </source>
</evidence>
<dbReference type="InterPro" id="IPR013686">
    <property type="entry name" value="Polypept-transport_assoc_ShlB"/>
</dbReference>
<dbReference type="PIRSF" id="PIRSF029745">
    <property type="entry name" value="FhaC"/>
    <property type="match status" value="1"/>
</dbReference>
<name>A0A1X0XXV2_9BACT</name>
<gene>
    <name evidence="8" type="ORF">B5V00_13065</name>
</gene>
<reference evidence="8 9" key="1">
    <citation type="submission" date="2017-03" db="EMBL/GenBank/DDBJ databases">
        <title>Genome sequence of Geothermobacter sp. EPR-M, Deep-Sea Iron Reducer.</title>
        <authorList>
            <person name="Tully B."/>
            <person name="Savalia P."/>
            <person name="Abuyen K."/>
            <person name="Baughan C."/>
            <person name="Romero E."/>
            <person name="Ronkowski C."/>
            <person name="Torres B."/>
            <person name="Tremblay J."/>
            <person name="Trujillo A."/>
            <person name="Tyler M."/>
            <person name="Perez-Rodriguez I."/>
            <person name="Amend J."/>
        </authorList>
    </citation>
    <scope>NUCLEOTIDE SEQUENCE [LARGE SCALE GENOMIC DNA]</scope>
    <source>
        <strain evidence="8 9">EPR-M</strain>
    </source>
</reference>
<evidence type="ECO:0000259" key="5">
    <source>
        <dbReference type="Pfam" id="PF03865"/>
    </source>
</evidence>
<evidence type="ECO:0000259" key="7">
    <source>
        <dbReference type="Pfam" id="PF17287"/>
    </source>
</evidence>
<dbReference type="STRING" id="1969733.B5V00_13065"/>
<evidence type="ECO:0000259" key="6">
    <source>
        <dbReference type="Pfam" id="PF08479"/>
    </source>
</evidence>
<organism evidence="8 9">
    <name type="scientific">Geothermobacter hydrogeniphilus</name>
    <dbReference type="NCBI Taxonomy" id="1969733"/>
    <lineage>
        <taxon>Bacteria</taxon>
        <taxon>Pseudomonadati</taxon>
        <taxon>Thermodesulfobacteriota</taxon>
        <taxon>Desulfuromonadia</taxon>
        <taxon>Desulfuromonadales</taxon>
        <taxon>Geothermobacteraceae</taxon>
        <taxon>Geothermobacter</taxon>
    </lineage>
</organism>
<dbReference type="InterPro" id="IPR035251">
    <property type="entry name" value="ShlB_POTRA"/>
</dbReference>
<comment type="caution">
    <text evidence="8">The sequence shown here is derived from an EMBL/GenBank/DDBJ whole genome shotgun (WGS) entry which is preliminary data.</text>
</comment>
<keyword evidence="1" id="KW-0472">Membrane</keyword>
<feature type="domain" description="Haemolysin activator HlyB C-terminal" evidence="5">
    <location>
        <begin position="242"/>
        <end position="557"/>
    </location>
</feature>